<dbReference type="EMBL" id="KK915183">
    <property type="protein sequence ID" value="KDP23861.1"/>
    <property type="molecule type" value="Genomic_DNA"/>
</dbReference>
<evidence type="ECO:0000313" key="2">
    <source>
        <dbReference type="Proteomes" id="UP000027138"/>
    </source>
</evidence>
<accession>A0A067JIR7</accession>
<name>A0A067JIR7_JATCU</name>
<proteinExistence type="predicted"/>
<gene>
    <name evidence="1" type="ORF">JCGZ_27166</name>
</gene>
<evidence type="ECO:0000313" key="1">
    <source>
        <dbReference type="EMBL" id="KDP23861.1"/>
    </source>
</evidence>
<dbReference type="Proteomes" id="UP000027138">
    <property type="component" value="Unassembled WGS sequence"/>
</dbReference>
<protein>
    <submittedName>
        <fullName evidence="1">Uncharacterized protein</fullName>
    </submittedName>
</protein>
<keyword evidence="2" id="KW-1185">Reference proteome</keyword>
<organism evidence="1 2">
    <name type="scientific">Jatropha curcas</name>
    <name type="common">Barbados nut</name>
    <dbReference type="NCBI Taxonomy" id="180498"/>
    <lineage>
        <taxon>Eukaryota</taxon>
        <taxon>Viridiplantae</taxon>
        <taxon>Streptophyta</taxon>
        <taxon>Embryophyta</taxon>
        <taxon>Tracheophyta</taxon>
        <taxon>Spermatophyta</taxon>
        <taxon>Magnoliopsida</taxon>
        <taxon>eudicotyledons</taxon>
        <taxon>Gunneridae</taxon>
        <taxon>Pentapetalae</taxon>
        <taxon>rosids</taxon>
        <taxon>fabids</taxon>
        <taxon>Malpighiales</taxon>
        <taxon>Euphorbiaceae</taxon>
        <taxon>Crotonoideae</taxon>
        <taxon>Jatropheae</taxon>
        <taxon>Jatropha</taxon>
    </lineage>
</organism>
<sequence length="116" mass="13118">MYWANHDPFQAALSTAALMSFQLVTGKEPQINFEASIYGLTNAIEMGSTCECSTVSGNRTWDSTLEIGFLIQERRIEFLMNSQKLPFSYLDEAIWIEEVQPLVLQFVIADDSDISQ</sequence>
<dbReference type="AlphaFoldDB" id="A0A067JIR7"/>
<reference evidence="1 2" key="1">
    <citation type="journal article" date="2014" name="PLoS ONE">
        <title>Global Analysis of Gene Expression Profiles in Physic Nut (Jatropha curcas L.) Seedlings Exposed to Salt Stress.</title>
        <authorList>
            <person name="Zhang L."/>
            <person name="Zhang C."/>
            <person name="Wu P."/>
            <person name="Chen Y."/>
            <person name="Li M."/>
            <person name="Jiang H."/>
            <person name="Wu G."/>
        </authorList>
    </citation>
    <scope>NUCLEOTIDE SEQUENCE [LARGE SCALE GENOMIC DNA]</scope>
    <source>
        <strain evidence="2">cv. GZQX0401</strain>
        <tissue evidence="1">Young leaves</tissue>
    </source>
</reference>